<proteinExistence type="inferred from homology"/>
<dbReference type="GO" id="GO:0005886">
    <property type="term" value="C:plasma membrane"/>
    <property type="evidence" value="ECO:0007669"/>
    <property type="project" value="TreeGrafter"/>
</dbReference>
<dbReference type="KEGG" id="kmn:HW532_06385"/>
<protein>
    <submittedName>
        <fullName evidence="9">Efflux RND transporter periplasmic adaptor subunit</fullName>
    </submittedName>
</protein>
<feature type="coiled-coil region" evidence="3">
    <location>
        <begin position="108"/>
        <end position="187"/>
    </location>
</feature>
<dbReference type="GO" id="GO:0015562">
    <property type="term" value="F:efflux transmembrane transporter activity"/>
    <property type="evidence" value="ECO:0007669"/>
    <property type="project" value="InterPro"/>
</dbReference>
<dbReference type="Pfam" id="PF25876">
    <property type="entry name" value="HH_MFP_RND"/>
    <property type="match status" value="1"/>
</dbReference>
<keyword evidence="4" id="KW-0732">Signal</keyword>
<feature type="signal peptide" evidence="4">
    <location>
        <begin position="1"/>
        <end position="30"/>
    </location>
</feature>
<evidence type="ECO:0000259" key="8">
    <source>
        <dbReference type="Pfam" id="PF25967"/>
    </source>
</evidence>
<name>A0A7S8C2X1_9HYPH</name>
<dbReference type="InterPro" id="IPR058626">
    <property type="entry name" value="MdtA-like_b-barrel"/>
</dbReference>
<gene>
    <name evidence="9" type="ORF">HW532_06385</name>
</gene>
<accession>A0A7S8C2X1</accession>
<evidence type="ECO:0000256" key="2">
    <source>
        <dbReference type="ARBA" id="ARBA00009477"/>
    </source>
</evidence>
<evidence type="ECO:0000256" key="4">
    <source>
        <dbReference type="SAM" id="SignalP"/>
    </source>
</evidence>
<organism evidence="9 10">
    <name type="scientific">Kaustia mangrovi</name>
    <dbReference type="NCBI Taxonomy" id="2593653"/>
    <lineage>
        <taxon>Bacteria</taxon>
        <taxon>Pseudomonadati</taxon>
        <taxon>Pseudomonadota</taxon>
        <taxon>Alphaproteobacteria</taxon>
        <taxon>Hyphomicrobiales</taxon>
        <taxon>Parvibaculaceae</taxon>
        <taxon>Kaustia</taxon>
    </lineage>
</organism>
<feature type="domain" description="Multidrug resistance protein MdtA-like C-terminal permuted SH3" evidence="8">
    <location>
        <begin position="323"/>
        <end position="381"/>
    </location>
</feature>
<feature type="chain" id="PRO_5032505111" evidence="4">
    <location>
        <begin position="31"/>
        <end position="397"/>
    </location>
</feature>
<dbReference type="EMBL" id="CP058214">
    <property type="protein sequence ID" value="QPC42363.1"/>
    <property type="molecule type" value="Genomic_DNA"/>
</dbReference>
<dbReference type="Proteomes" id="UP000593594">
    <property type="component" value="Chromosome"/>
</dbReference>
<comment type="subcellular location">
    <subcellularLocation>
        <location evidence="1">Cell envelope</location>
    </subcellularLocation>
</comment>
<dbReference type="Pfam" id="PF25967">
    <property type="entry name" value="RND-MFP_C"/>
    <property type="match status" value="1"/>
</dbReference>
<reference evidence="9 10" key="1">
    <citation type="submission" date="2020-06" db="EMBL/GenBank/DDBJ databases">
        <title>Genome sequence of 2 isolates from Red Sea Mangroves.</title>
        <authorList>
            <person name="Sefrji F."/>
            <person name="Michoud G."/>
            <person name="Merlino G."/>
            <person name="Daffonchio D."/>
        </authorList>
    </citation>
    <scope>NUCLEOTIDE SEQUENCE [LARGE SCALE GENOMIC DNA]</scope>
    <source>
        <strain evidence="9 10">R1DC25</strain>
    </source>
</reference>
<dbReference type="InterPro" id="IPR058625">
    <property type="entry name" value="MdtA-like_BSH"/>
</dbReference>
<evidence type="ECO:0000259" key="5">
    <source>
        <dbReference type="Pfam" id="PF25876"/>
    </source>
</evidence>
<feature type="domain" description="Multidrug resistance protein MdtA-like alpha-helical hairpin" evidence="5">
    <location>
        <begin position="115"/>
        <end position="191"/>
    </location>
</feature>
<dbReference type="Pfam" id="PF25944">
    <property type="entry name" value="Beta-barrel_RND"/>
    <property type="match status" value="1"/>
</dbReference>
<keyword evidence="3" id="KW-0175">Coiled coil</keyword>
<evidence type="ECO:0000259" key="7">
    <source>
        <dbReference type="Pfam" id="PF25944"/>
    </source>
</evidence>
<sequence>MTGPSAFCRSVAGFAIAASLSIGLAPMAAAQGSGDKSASAPAVVVAPVTTQDVTRSAEFVGRIEAIQQVDIRARVEGFLDKVEFVEGSTVKQDTPLYLIEQDTYQAQVDTAKATIASAKAQLASAEAARKNASLELERRKELLQSGTVSQATVDDFQAKYDEAQASVEQAQAAIEQGQAQLKTANINLSYTKIASPITGRIGKTNLTVGNLVGPSTGALATVVQMNPIRVVFSIAETDYLKVLDANKKASADEIKKALTVKLKLADGSTYEHDGKISFINNTVDQQTGTVAVRANFANPRQLLVPGQFVNVDIQVGEPQKLPVVPASAVQQDRQGAYVFVLDKDDKVQERRIETAKKMASGWAVSKGVENGELIVVSGIQKIKPGIKVAPTKQSSGG</sequence>
<feature type="domain" description="Multidrug resistance protein MdtA-like barrel-sandwich hybrid" evidence="6">
    <location>
        <begin position="68"/>
        <end position="217"/>
    </location>
</feature>
<dbReference type="FunFam" id="2.40.420.20:FF:000001">
    <property type="entry name" value="Efflux RND transporter periplasmic adaptor subunit"/>
    <property type="match status" value="1"/>
</dbReference>
<dbReference type="Pfam" id="PF25917">
    <property type="entry name" value="BSH_RND"/>
    <property type="match status" value="1"/>
</dbReference>
<dbReference type="NCBIfam" id="TIGR01730">
    <property type="entry name" value="RND_mfp"/>
    <property type="match status" value="1"/>
</dbReference>
<keyword evidence="10" id="KW-1185">Reference proteome</keyword>
<evidence type="ECO:0000256" key="3">
    <source>
        <dbReference type="SAM" id="Coils"/>
    </source>
</evidence>
<dbReference type="Gene3D" id="1.10.287.470">
    <property type="entry name" value="Helix hairpin bin"/>
    <property type="match status" value="1"/>
</dbReference>
<dbReference type="GO" id="GO:0030313">
    <property type="term" value="C:cell envelope"/>
    <property type="evidence" value="ECO:0007669"/>
    <property type="project" value="UniProtKB-SubCell"/>
</dbReference>
<dbReference type="InterPro" id="IPR058624">
    <property type="entry name" value="MdtA-like_HH"/>
</dbReference>
<comment type="similarity">
    <text evidence="2">Belongs to the membrane fusion protein (MFP) (TC 8.A.1) family.</text>
</comment>
<evidence type="ECO:0000313" key="10">
    <source>
        <dbReference type="Proteomes" id="UP000593594"/>
    </source>
</evidence>
<evidence type="ECO:0000259" key="6">
    <source>
        <dbReference type="Pfam" id="PF25917"/>
    </source>
</evidence>
<dbReference type="SUPFAM" id="SSF111369">
    <property type="entry name" value="HlyD-like secretion proteins"/>
    <property type="match status" value="1"/>
</dbReference>
<evidence type="ECO:0000256" key="1">
    <source>
        <dbReference type="ARBA" id="ARBA00004196"/>
    </source>
</evidence>
<dbReference type="AlphaFoldDB" id="A0A7S8C2X1"/>
<dbReference type="RefSeq" id="WP_213163597.1">
    <property type="nucleotide sequence ID" value="NZ_CP058214.1"/>
</dbReference>
<dbReference type="Gene3D" id="2.40.30.170">
    <property type="match status" value="1"/>
</dbReference>
<feature type="domain" description="Multidrug resistance protein MdtA-like beta-barrel" evidence="7">
    <location>
        <begin position="227"/>
        <end position="316"/>
    </location>
</feature>
<dbReference type="PANTHER" id="PTHR30158">
    <property type="entry name" value="ACRA/E-RELATED COMPONENT OF DRUG EFFLUX TRANSPORTER"/>
    <property type="match status" value="1"/>
</dbReference>
<evidence type="ECO:0000313" key="9">
    <source>
        <dbReference type="EMBL" id="QPC42363.1"/>
    </source>
</evidence>
<dbReference type="Gene3D" id="2.40.50.100">
    <property type="match status" value="1"/>
</dbReference>
<dbReference type="InterPro" id="IPR006143">
    <property type="entry name" value="RND_pump_MFP"/>
</dbReference>
<dbReference type="Gene3D" id="2.40.420.20">
    <property type="match status" value="1"/>
</dbReference>
<dbReference type="GO" id="GO:0046677">
    <property type="term" value="P:response to antibiotic"/>
    <property type="evidence" value="ECO:0007669"/>
    <property type="project" value="TreeGrafter"/>
</dbReference>
<dbReference type="InterPro" id="IPR058627">
    <property type="entry name" value="MdtA-like_C"/>
</dbReference>